<protein>
    <submittedName>
        <fullName evidence="1">Uncharacterized protein</fullName>
    </submittedName>
</protein>
<gene>
    <name evidence="1" type="ORF">POTOM_016593</name>
</gene>
<organism evidence="1 2">
    <name type="scientific">Populus tomentosa</name>
    <name type="common">Chinese white poplar</name>
    <dbReference type="NCBI Taxonomy" id="118781"/>
    <lineage>
        <taxon>Eukaryota</taxon>
        <taxon>Viridiplantae</taxon>
        <taxon>Streptophyta</taxon>
        <taxon>Embryophyta</taxon>
        <taxon>Tracheophyta</taxon>
        <taxon>Spermatophyta</taxon>
        <taxon>Magnoliopsida</taxon>
        <taxon>eudicotyledons</taxon>
        <taxon>Gunneridae</taxon>
        <taxon>Pentapetalae</taxon>
        <taxon>rosids</taxon>
        <taxon>fabids</taxon>
        <taxon>Malpighiales</taxon>
        <taxon>Salicaceae</taxon>
        <taxon>Saliceae</taxon>
        <taxon>Populus</taxon>
    </lineage>
</organism>
<sequence>MACSIVAYNGKLFCYNGEHIFAYDPFNPDLSTFIDCSYKFHKFFRGFQLFITLRVCRLSADDAIGMSYGNVKALAIGAIKDYPTWAWSLVDKVYLDRRIPCSRKNLMATITLYDHWVSTQVMGISLSLVYATDEGNLHRKNFFKTTSRTDLSCQIHH</sequence>
<dbReference type="Proteomes" id="UP000886885">
    <property type="component" value="Chromosome 4D"/>
</dbReference>
<dbReference type="AlphaFoldDB" id="A0A8X7ZXD4"/>
<reference evidence="1" key="1">
    <citation type="journal article" date="2020" name="bioRxiv">
        <title>Hybrid origin of Populus tomentosa Carr. identified through genome sequencing and phylogenomic analysis.</title>
        <authorList>
            <person name="An X."/>
            <person name="Gao K."/>
            <person name="Chen Z."/>
            <person name="Li J."/>
            <person name="Yang X."/>
            <person name="Yang X."/>
            <person name="Zhou J."/>
            <person name="Guo T."/>
            <person name="Zhao T."/>
            <person name="Huang S."/>
            <person name="Miao D."/>
            <person name="Khan W.U."/>
            <person name="Rao P."/>
            <person name="Ye M."/>
            <person name="Lei B."/>
            <person name="Liao W."/>
            <person name="Wang J."/>
            <person name="Ji L."/>
            <person name="Li Y."/>
            <person name="Guo B."/>
            <person name="Mustafa N.S."/>
            <person name="Li S."/>
            <person name="Yun Q."/>
            <person name="Keller S.R."/>
            <person name="Mao J."/>
            <person name="Zhang R."/>
            <person name="Strauss S.H."/>
        </authorList>
    </citation>
    <scope>NUCLEOTIDE SEQUENCE</scope>
    <source>
        <strain evidence="1">GM15</strain>
        <tissue evidence="1">Leaf</tissue>
    </source>
</reference>
<proteinExistence type="predicted"/>
<accession>A0A8X7ZXD4</accession>
<dbReference type="EMBL" id="JAAWWB010000008">
    <property type="protein sequence ID" value="KAG6776805.1"/>
    <property type="molecule type" value="Genomic_DNA"/>
</dbReference>
<name>A0A8X7ZXD4_POPTO</name>
<evidence type="ECO:0000313" key="2">
    <source>
        <dbReference type="Proteomes" id="UP000886885"/>
    </source>
</evidence>
<evidence type="ECO:0000313" key="1">
    <source>
        <dbReference type="EMBL" id="KAG6776805.1"/>
    </source>
</evidence>
<keyword evidence="2" id="KW-1185">Reference proteome</keyword>
<comment type="caution">
    <text evidence="1">The sequence shown here is derived from an EMBL/GenBank/DDBJ whole genome shotgun (WGS) entry which is preliminary data.</text>
</comment>